<dbReference type="InterPro" id="IPR036390">
    <property type="entry name" value="WH_DNA-bd_sf"/>
</dbReference>
<feature type="domain" description="Replication protein A C-terminal" evidence="7">
    <location>
        <begin position="146"/>
        <end position="245"/>
    </location>
</feature>
<dbReference type="GO" id="GO:0003697">
    <property type="term" value="F:single-stranded DNA binding"/>
    <property type="evidence" value="ECO:0007669"/>
    <property type="project" value="TreeGrafter"/>
</dbReference>
<gene>
    <name evidence="8" type="ORF">K432DRAFT_402715</name>
</gene>
<accession>A0A8E2EEU1</accession>
<keyword evidence="9" id="KW-1185">Reference proteome</keyword>
<organism evidence="8 9">
    <name type="scientific">Lepidopterella palustris CBS 459.81</name>
    <dbReference type="NCBI Taxonomy" id="1314670"/>
    <lineage>
        <taxon>Eukaryota</taxon>
        <taxon>Fungi</taxon>
        <taxon>Dikarya</taxon>
        <taxon>Ascomycota</taxon>
        <taxon>Pezizomycotina</taxon>
        <taxon>Dothideomycetes</taxon>
        <taxon>Pleosporomycetidae</taxon>
        <taxon>Mytilinidiales</taxon>
        <taxon>Argynnaceae</taxon>
        <taxon>Lepidopterella</taxon>
    </lineage>
</organism>
<evidence type="ECO:0000259" key="7">
    <source>
        <dbReference type="Pfam" id="PF08784"/>
    </source>
</evidence>
<dbReference type="SUPFAM" id="SSF46785">
    <property type="entry name" value="Winged helix' DNA-binding domain"/>
    <property type="match status" value="1"/>
</dbReference>
<sequence>MPGDGSQNSPGSANRNYAKETLRPVTIKQILDAQPMSQEGDFKIDGAEISQLTFVGQIRNISNQTTNITYKLDDGTGTIEVKQWVDSDASESQNPAKAKPVENDYARVWGKLKSYGNKRHVGATIIRPISDFNEISYHLLEATVVHLHFTRGPLDSASKVGGTNGTYGQQQQAAHSGVQDMSGNLGISMSAAARKVYQCLKTSPQTNEGLHQHDIGARLNMEVSDVAKAGDELLSMGVIYTTVDDATWAILEVD</sequence>
<evidence type="ECO:0000256" key="1">
    <source>
        <dbReference type="ARBA" id="ARBA00004123"/>
    </source>
</evidence>
<feature type="domain" description="OB" evidence="6">
    <location>
        <begin position="53"/>
        <end position="120"/>
    </location>
</feature>
<dbReference type="CDD" id="cd04478">
    <property type="entry name" value="RPA2_DBD_D"/>
    <property type="match status" value="1"/>
</dbReference>
<dbReference type="InterPro" id="IPR004365">
    <property type="entry name" value="NA-bd_OB_tRNA"/>
</dbReference>
<dbReference type="AlphaFoldDB" id="A0A8E2EEU1"/>
<comment type="similarity">
    <text evidence="2">Belongs to the replication factor A protein 2 family.</text>
</comment>
<dbReference type="InterPro" id="IPR040260">
    <property type="entry name" value="RFA2-like"/>
</dbReference>
<reference evidence="8 9" key="1">
    <citation type="journal article" date="2016" name="Nat. Commun.">
        <title>Ectomycorrhizal ecology is imprinted in the genome of the dominant symbiotic fungus Cenococcum geophilum.</title>
        <authorList>
            <consortium name="DOE Joint Genome Institute"/>
            <person name="Peter M."/>
            <person name="Kohler A."/>
            <person name="Ohm R.A."/>
            <person name="Kuo A."/>
            <person name="Krutzmann J."/>
            <person name="Morin E."/>
            <person name="Arend M."/>
            <person name="Barry K.W."/>
            <person name="Binder M."/>
            <person name="Choi C."/>
            <person name="Clum A."/>
            <person name="Copeland A."/>
            <person name="Grisel N."/>
            <person name="Haridas S."/>
            <person name="Kipfer T."/>
            <person name="LaButti K."/>
            <person name="Lindquist E."/>
            <person name="Lipzen A."/>
            <person name="Maire R."/>
            <person name="Meier B."/>
            <person name="Mihaltcheva S."/>
            <person name="Molinier V."/>
            <person name="Murat C."/>
            <person name="Poggeler S."/>
            <person name="Quandt C.A."/>
            <person name="Sperisen C."/>
            <person name="Tritt A."/>
            <person name="Tisserant E."/>
            <person name="Crous P.W."/>
            <person name="Henrissat B."/>
            <person name="Nehls U."/>
            <person name="Egli S."/>
            <person name="Spatafora J.W."/>
            <person name="Grigoriev I.V."/>
            <person name="Martin F.M."/>
        </authorList>
    </citation>
    <scope>NUCLEOTIDE SEQUENCE [LARGE SCALE GENOMIC DNA]</scope>
    <source>
        <strain evidence="8 9">CBS 459.81</strain>
    </source>
</reference>
<dbReference type="GO" id="GO:0006260">
    <property type="term" value="P:DNA replication"/>
    <property type="evidence" value="ECO:0007669"/>
    <property type="project" value="UniProtKB-KW"/>
</dbReference>
<dbReference type="Pfam" id="PF01336">
    <property type="entry name" value="tRNA_anti-codon"/>
    <property type="match status" value="1"/>
</dbReference>
<evidence type="ECO:0000256" key="3">
    <source>
        <dbReference type="ARBA" id="ARBA00022705"/>
    </source>
</evidence>
<dbReference type="FunFam" id="1.10.10.10:FF:000168">
    <property type="entry name" value="Replication protein A 32 kDa subunit"/>
    <property type="match status" value="1"/>
</dbReference>
<dbReference type="Gene3D" id="1.10.10.10">
    <property type="entry name" value="Winged helix-like DNA-binding domain superfamily/Winged helix DNA-binding domain"/>
    <property type="match status" value="1"/>
</dbReference>
<proteinExistence type="inferred from homology"/>
<dbReference type="Gene3D" id="2.40.50.140">
    <property type="entry name" value="Nucleic acid-binding proteins"/>
    <property type="match status" value="1"/>
</dbReference>
<keyword evidence="4" id="KW-0238">DNA-binding</keyword>
<dbReference type="GO" id="GO:0000724">
    <property type="term" value="P:double-strand break repair via homologous recombination"/>
    <property type="evidence" value="ECO:0007669"/>
    <property type="project" value="TreeGrafter"/>
</dbReference>
<keyword evidence="3" id="KW-0235">DNA replication</keyword>
<dbReference type="PIRSF" id="PIRSF036949">
    <property type="entry name" value="RPA32"/>
    <property type="match status" value="1"/>
</dbReference>
<dbReference type="InterPro" id="IPR036388">
    <property type="entry name" value="WH-like_DNA-bd_sf"/>
</dbReference>
<dbReference type="InterPro" id="IPR014892">
    <property type="entry name" value="RPA_C"/>
</dbReference>
<keyword evidence="5" id="KW-0539">Nucleus</keyword>
<evidence type="ECO:0000256" key="4">
    <source>
        <dbReference type="ARBA" id="ARBA00023125"/>
    </source>
</evidence>
<dbReference type="OrthoDB" id="25571at2759"/>
<evidence type="ECO:0000313" key="9">
    <source>
        <dbReference type="Proteomes" id="UP000250266"/>
    </source>
</evidence>
<evidence type="ECO:0000256" key="5">
    <source>
        <dbReference type="ARBA" id="ARBA00023242"/>
    </source>
</evidence>
<dbReference type="GO" id="GO:0035861">
    <property type="term" value="C:site of double-strand break"/>
    <property type="evidence" value="ECO:0007669"/>
    <property type="project" value="TreeGrafter"/>
</dbReference>
<dbReference type="Pfam" id="PF08784">
    <property type="entry name" value="RPA_C"/>
    <property type="match status" value="1"/>
</dbReference>
<dbReference type="GO" id="GO:0000781">
    <property type="term" value="C:chromosome, telomeric region"/>
    <property type="evidence" value="ECO:0007669"/>
    <property type="project" value="TreeGrafter"/>
</dbReference>
<dbReference type="PANTHER" id="PTHR13989">
    <property type="entry name" value="REPLICATION PROTEIN A-RELATED"/>
    <property type="match status" value="1"/>
</dbReference>
<dbReference type="SUPFAM" id="SSF50249">
    <property type="entry name" value="Nucleic acid-binding proteins"/>
    <property type="match status" value="1"/>
</dbReference>
<comment type="subcellular location">
    <subcellularLocation>
        <location evidence="1">Nucleus</location>
    </subcellularLocation>
</comment>
<dbReference type="EMBL" id="KV744882">
    <property type="protein sequence ID" value="OCK82626.1"/>
    <property type="molecule type" value="Genomic_DNA"/>
</dbReference>
<dbReference type="GO" id="GO:0006289">
    <property type="term" value="P:nucleotide-excision repair"/>
    <property type="evidence" value="ECO:0007669"/>
    <property type="project" value="TreeGrafter"/>
</dbReference>
<dbReference type="PANTHER" id="PTHR13989:SF16">
    <property type="entry name" value="REPLICATION PROTEIN A2"/>
    <property type="match status" value="1"/>
</dbReference>
<name>A0A8E2EEU1_9PEZI</name>
<dbReference type="InterPro" id="IPR014646">
    <property type="entry name" value="Rfa2/RPA32"/>
</dbReference>
<evidence type="ECO:0000256" key="2">
    <source>
        <dbReference type="ARBA" id="ARBA00007815"/>
    </source>
</evidence>
<evidence type="ECO:0000313" key="8">
    <source>
        <dbReference type="EMBL" id="OCK82626.1"/>
    </source>
</evidence>
<dbReference type="Proteomes" id="UP000250266">
    <property type="component" value="Unassembled WGS sequence"/>
</dbReference>
<evidence type="ECO:0000259" key="6">
    <source>
        <dbReference type="Pfam" id="PF01336"/>
    </source>
</evidence>
<dbReference type="InterPro" id="IPR012340">
    <property type="entry name" value="NA-bd_OB-fold"/>
</dbReference>
<protein>
    <submittedName>
        <fullName evidence="8">Replication protein A, subunit RPA32</fullName>
    </submittedName>
</protein>
<dbReference type="GO" id="GO:0005662">
    <property type="term" value="C:DNA replication factor A complex"/>
    <property type="evidence" value="ECO:0007669"/>
    <property type="project" value="TreeGrafter"/>
</dbReference>